<dbReference type="EMBL" id="JAINDJ010000008">
    <property type="protein sequence ID" value="KAG9440614.1"/>
    <property type="molecule type" value="Genomic_DNA"/>
</dbReference>
<protein>
    <submittedName>
        <fullName evidence="2">Uncharacterized protein</fullName>
    </submittedName>
</protein>
<reference evidence="2 3" key="1">
    <citation type="submission" date="2021-07" db="EMBL/GenBank/DDBJ databases">
        <title>The Aristolochia fimbriata genome: insights into angiosperm evolution, floral development and chemical biosynthesis.</title>
        <authorList>
            <person name="Jiao Y."/>
        </authorList>
    </citation>
    <scope>NUCLEOTIDE SEQUENCE [LARGE SCALE GENOMIC DNA]</scope>
    <source>
        <strain evidence="2">IBCAS-2021</strain>
        <tissue evidence="2">Leaf</tissue>
    </source>
</reference>
<keyword evidence="3" id="KW-1185">Reference proteome</keyword>
<comment type="caution">
    <text evidence="2">The sequence shown here is derived from an EMBL/GenBank/DDBJ whole genome shotgun (WGS) entry which is preliminary data.</text>
</comment>
<name>A0AAV7DVP4_ARIFI</name>
<dbReference type="AlphaFoldDB" id="A0AAV7DVP4"/>
<evidence type="ECO:0000313" key="2">
    <source>
        <dbReference type="EMBL" id="KAG9440614.1"/>
    </source>
</evidence>
<gene>
    <name evidence="2" type="ORF">H6P81_020779</name>
</gene>
<evidence type="ECO:0000313" key="3">
    <source>
        <dbReference type="Proteomes" id="UP000825729"/>
    </source>
</evidence>
<organism evidence="2 3">
    <name type="scientific">Aristolochia fimbriata</name>
    <name type="common">White veined hardy Dutchman's pipe vine</name>
    <dbReference type="NCBI Taxonomy" id="158543"/>
    <lineage>
        <taxon>Eukaryota</taxon>
        <taxon>Viridiplantae</taxon>
        <taxon>Streptophyta</taxon>
        <taxon>Embryophyta</taxon>
        <taxon>Tracheophyta</taxon>
        <taxon>Spermatophyta</taxon>
        <taxon>Magnoliopsida</taxon>
        <taxon>Magnoliidae</taxon>
        <taxon>Piperales</taxon>
        <taxon>Aristolochiaceae</taxon>
        <taxon>Aristolochia</taxon>
    </lineage>
</organism>
<dbReference type="Proteomes" id="UP000825729">
    <property type="component" value="Unassembled WGS sequence"/>
</dbReference>
<proteinExistence type="predicted"/>
<accession>A0AAV7DVP4</accession>
<evidence type="ECO:0000256" key="1">
    <source>
        <dbReference type="SAM" id="MobiDB-lite"/>
    </source>
</evidence>
<feature type="region of interest" description="Disordered" evidence="1">
    <location>
        <begin position="20"/>
        <end position="95"/>
    </location>
</feature>
<sequence>MPPPYGPPFRGPTRAILTMPSSRASHRTECVTRSPRPSRPHMMRFTRPFPMSRNTDSRRGPRTSVSVTARAPFPDMENIGVLGGGGGPKSRTGDYVNVWSPVQSLHTPGQISN</sequence>